<dbReference type="EMBL" id="KQ423464">
    <property type="protein sequence ID" value="KOF72861.1"/>
    <property type="molecule type" value="Genomic_DNA"/>
</dbReference>
<gene>
    <name evidence="1" type="ORF">OCBIM_22038787mg</name>
</gene>
<organism evidence="1">
    <name type="scientific">Octopus bimaculoides</name>
    <name type="common">California two-spotted octopus</name>
    <dbReference type="NCBI Taxonomy" id="37653"/>
    <lineage>
        <taxon>Eukaryota</taxon>
        <taxon>Metazoa</taxon>
        <taxon>Spiralia</taxon>
        <taxon>Lophotrochozoa</taxon>
        <taxon>Mollusca</taxon>
        <taxon>Cephalopoda</taxon>
        <taxon>Coleoidea</taxon>
        <taxon>Octopodiformes</taxon>
        <taxon>Octopoda</taxon>
        <taxon>Incirrata</taxon>
        <taxon>Octopodidae</taxon>
        <taxon>Octopus</taxon>
    </lineage>
</organism>
<dbReference type="AlphaFoldDB" id="A0A0L8G745"/>
<accession>A0A0L8G745</accession>
<evidence type="ECO:0000313" key="1">
    <source>
        <dbReference type="EMBL" id="KOF72861.1"/>
    </source>
</evidence>
<reference evidence="1" key="1">
    <citation type="submission" date="2015-07" db="EMBL/GenBank/DDBJ databases">
        <title>MeaNS - Measles Nucleotide Surveillance Program.</title>
        <authorList>
            <person name="Tran T."/>
            <person name="Druce J."/>
        </authorList>
    </citation>
    <scope>NUCLEOTIDE SEQUENCE</scope>
    <source>
        <strain evidence="1">UCB-OBI-ISO-001</strain>
        <tissue evidence="1">Gonad</tissue>
    </source>
</reference>
<protein>
    <submittedName>
        <fullName evidence="1">Uncharacterized protein</fullName>
    </submittedName>
</protein>
<sequence length="82" mass="9524">MESFTVSYADIASKCIRVLELGYAKNIVKQRKITFLCNTNAYTKLTPCYNIWTLPTVCLSIHLRFTVRKRQDCLKCIVVVYL</sequence>
<name>A0A0L8G745_OCTBM</name>
<proteinExistence type="predicted"/>